<evidence type="ECO:0000313" key="3">
    <source>
        <dbReference type="Proteomes" id="UP000326951"/>
    </source>
</evidence>
<keyword evidence="1" id="KW-0812">Transmembrane</keyword>
<evidence type="ECO:0008006" key="4">
    <source>
        <dbReference type="Google" id="ProtNLM"/>
    </source>
</evidence>
<proteinExistence type="predicted"/>
<dbReference type="InterPro" id="IPR009708">
    <property type="entry name" value="Phage_A118_holin/antiholin"/>
</dbReference>
<dbReference type="Pfam" id="PF06946">
    <property type="entry name" value="Phage_holin_5_1"/>
    <property type="match status" value="1"/>
</dbReference>
<evidence type="ECO:0000256" key="1">
    <source>
        <dbReference type="SAM" id="Phobius"/>
    </source>
</evidence>
<organism evidence="2 3">
    <name type="scientific">Sporolactobacillus terrae</name>
    <dbReference type="NCBI Taxonomy" id="269673"/>
    <lineage>
        <taxon>Bacteria</taxon>
        <taxon>Bacillati</taxon>
        <taxon>Bacillota</taxon>
        <taxon>Bacilli</taxon>
        <taxon>Bacillales</taxon>
        <taxon>Sporolactobacillaceae</taxon>
        <taxon>Sporolactobacillus</taxon>
    </lineage>
</organism>
<feature type="transmembrane region" description="Helical" evidence="1">
    <location>
        <begin position="63"/>
        <end position="82"/>
    </location>
</feature>
<keyword evidence="1" id="KW-0472">Membrane</keyword>
<accession>A0A5K7WYA7</accession>
<keyword evidence="1" id="KW-1133">Transmembrane helix</keyword>
<sequence length="85" mass="9039">MKEIMNQILLIATLIAPITTALVQAVKQTGKISDNDLPLSALGIGIFLGFCASFLFTDVPIAYLVWAGGISGLAATGLFETFKHR</sequence>
<name>A0A5K7WYA7_9BACL</name>
<gene>
    <name evidence="2" type="ORF">St703_20620</name>
</gene>
<evidence type="ECO:0000313" key="2">
    <source>
        <dbReference type="EMBL" id="BBN99357.1"/>
    </source>
</evidence>
<reference evidence="2 3" key="1">
    <citation type="submission" date="2019-09" db="EMBL/GenBank/DDBJ databases">
        <title>Complete genome sequence of Sporolactobacillus terrae 70-3.</title>
        <authorList>
            <person name="Tanaka N."/>
            <person name="Shiwa Y."/>
            <person name="Fujita N."/>
            <person name="Tanasupawat S."/>
        </authorList>
    </citation>
    <scope>NUCLEOTIDE SEQUENCE [LARGE SCALE GENOMIC DNA]</scope>
    <source>
        <strain evidence="2 3">70-3</strain>
    </source>
</reference>
<dbReference type="RefSeq" id="WP_223362573.1">
    <property type="nucleotide sequence ID" value="NZ_AP021853.1"/>
</dbReference>
<dbReference type="AlphaFoldDB" id="A0A5K7WYA7"/>
<protein>
    <recommendedName>
        <fullName evidence="4">Holin</fullName>
    </recommendedName>
</protein>
<dbReference type="EMBL" id="AP021853">
    <property type="protein sequence ID" value="BBN99357.1"/>
    <property type="molecule type" value="Genomic_DNA"/>
</dbReference>
<dbReference type="Proteomes" id="UP000326951">
    <property type="component" value="Chromosome"/>
</dbReference>
<feature type="transmembrane region" description="Helical" evidence="1">
    <location>
        <begin position="37"/>
        <end position="56"/>
    </location>
</feature>